<dbReference type="WBParaSite" id="BXY_1357800.1">
    <property type="protein sequence ID" value="BXY_1357800.1"/>
    <property type="gene ID" value="BXY_1357800"/>
</dbReference>
<organism evidence="2 3">
    <name type="scientific">Bursaphelenchus xylophilus</name>
    <name type="common">Pinewood nematode worm</name>
    <name type="synonym">Aphelenchoides xylophilus</name>
    <dbReference type="NCBI Taxonomy" id="6326"/>
    <lineage>
        <taxon>Eukaryota</taxon>
        <taxon>Metazoa</taxon>
        <taxon>Ecdysozoa</taxon>
        <taxon>Nematoda</taxon>
        <taxon>Chromadorea</taxon>
        <taxon>Rhabditida</taxon>
        <taxon>Tylenchina</taxon>
        <taxon>Tylenchomorpha</taxon>
        <taxon>Aphelenchoidea</taxon>
        <taxon>Aphelenchoididae</taxon>
        <taxon>Bursaphelenchus</taxon>
    </lineage>
</organism>
<proteinExistence type="predicted"/>
<evidence type="ECO:0000313" key="4">
    <source>
        <dbReference type="WBParaSite" id="BXY_1357800.1"/>
    </source>
</evidence>
<feature type="compositionally biased region" description="Polar residues" evidence="1">
    <location>
        <begin position="71"/>
        <end position="87"/>
    </location>
</feature>
<sequence length="87" mass="9871">MFKSWEQGCLVLWIETIPLQTLLGNTDFNLLEGRVKKNSPKNHLDIKIRDIYGFVVYTGTCVREPMGPVQETKTGRTSPDVPTTAEF</sequence>
<reference evidence="3 4" key="1">
    <citation type="submission" date="2016-11" db="UniProtKB">
        <authorList>
            <consortium name="WormBaseParasite"/>
        </authorList>
    </citation>
    <scope>IDENTIFICATION</scope>
</reference>
<name>A0A1I7RKL4_BURXY</name>
<evidence type="ECO:0000313" key="2">
    <source>
        <dbReference type="Proteomes" id="UP000095284"/>
    </source>
</evidence>
<dbReference type="AlphaFoldDB" id="A0A1I7RKL4"/>
<feature type="region of interest" description="Disordered" evidence="1">
    <location>
        <begin position="66"/>
        <end position="87"/>
    </location>
</feature>
<dbReference type="Proteomes" id="UP000095284">
    <property type="component" value="Unplaced"/>
</dbReference>
<accession>A0A1I7RKL4</accession>
<dbReference type="WBParaSite" id="BXY_0124800.1">
    <property type="protein sequence ID" value="BXY_0124800.1"/>
    <property type="gene ID" value="BXY_0124800"/>
</dbReference>
<evidence type="ECO:0000313" key="3">
    <source>
        <dbReference type="WBParaSite" id="BXY_0124800.1"/>
    </source>
</evidence>
<protein>
    <submittedName>
        <fullName evidence="3 4">Transposase_23 domain-containing protein</fullName>
    </submittedName>
</protein>
<evidence type="ECO:0000256" key="1">
    <source>
        <dbReference type="SAM" id="MobiDB-lite"/>
    </source>
</evidence>